<dbReference type="GO" id="GO:0005524">
    <property type="term" value="F:ATP binding"/>
    <property type="evidence" value="ECO:0007669"/>
    <property type="project" value="UniProtKB-UniRule"/>
</dbReference>
<dbReference type="InterPro" id="IPR011009">
    <property type="entry name" value="Kinase-like_dom_sf"/>
</dbReference>
<evidence type="ECO:0000259" key="14">
    <source>
        <dbReference type="PROSITE" id="PS50011"/>
    </source>
</evidence>
<feature type="domain" description="Protein kinase" evidence="14">
    <location>
        <begin position="439"/>
        <end position="704"/>
    </location>
</feature>
<reference evidence="16 17" key="1">
    <citation type="submission" date="2022-03" db="EMBL/GenBank/DDBJ databases">
        <authorList>
            <person name="Macdonald S."/>
            <person name="Ahmed S."/>
            <person name="Newling K."/>
        </authorList>
    </citation>
    <scope>NUCLEOTIDE SEQUENCE [LARGE SCALE GENOMIC DNA]</scope>
</reference>
<dbReference type="InterPro" id="IPR001245">
    <property type="entry name" value="Ser-Thr/Tyr_kinase_cat_dom"/>
</dbReference>
<comment type="pathway">
    <text evidence="3">Protein modification; protein ubiquitination.</text>
</comment>
<dbReference type="InterPro" id="IPR051348">
    <property type="entry name" value="U-box_ubiquitin_ligases"/>
</dbReference>
<evidence type="ECO:0000259" key="15">
    <source>
        <dbReference type="PROSITE" id="PS51698"/>
    </source>
</evidence>
<dbReference type="PROSITE" id="PS50011">
    <property type="entry name" value="PROTEIN_KINASE_DOM"/>
    <property type="match status" value="1"/>
</dbReference>
<dbReference type="SMART" id="SM00220">
    <property type="entry name" value="S_TKc"/>
    <property type="match status" value="1"/>
</dbReference>
<gene>
    <name evidence="16" type="ORF">ERUC_LOCUS38456</name>
</gene>
<keyword evidence="9" id="KW-0833">Ubl conjugation pathway</keyword>
<accession>A0ABC8LQ89</accession>
<dbReference type="PANTHER" id="PTHR45647">
    <property type="entry name" value="OS02G0152300 PROTEIN"/>
    <property type="match status" value="1"/>
</dbReference>
<dbReference type="Pfam" id="PF07714">
    <property type="entry name" value="PK_Tyr_Ser-Thr"/>
    <property type="match status" value="1"/>
</dbReference>
<feature type="region of interest" description="Disordered" evidence="13">
    <location>
        <begin position="375"/>
        <end position="414"/>
    </location>
</feature>
<evidence type="ECO:0000256" key="1">
    <source>
        <dbReference type="ARBA" id="ARBA00000900"/>
    </source>
</evidence>
<name>A0ABC8LQ89_ERUVS</name>
<dbReference type="GO" id="GO:0004674">
    <property type="term" value="F:protein serine/threonine kinase activity"/>
    <property type="evidence" value="ECO:0007669"/>
    <property type="project" value="UniProtKB-KW"/>
</dbReference>
<dbReference type="PROSITE" id="PS51698">
    <property type="entry name" value="U_BOX"/>
    <property type="match status" value="1"/>
</dbReference>
<keyword evidence="7 11" id="KW-0547">Nucleotide-binding</keyword>
<dbReference type="InterPro" id="IPR000719">
    <property type="entry name" value="Prot_kinase_dom"/>
</dbReference>
<dbReference type="SUPFAM" id="SSF56112">
    <property type="entry name" value="Protein kinase-like (PK-like)"/>
    <property type="match status" value="1"/>
</dbReference>
<dbReference type="PANTHER" id="PTHR45647:SF95">
    <property type="entry name" value="U-BOX DOMAIN-CONTAINING PROTEIN"/>
    <property type="match status" value="1"/>
</dbReference>
<keyword evidence="17" id="KW-1185">Reference proteome</keyword>
<dbReference type="Pfam" id="PF04564">
    <property type="entry name" value="U-box"/>
    <property type="match status" value="1"/>
</dbReference>
<dbReference type="SUPFAM" id="SSF57850">
    <property type="entry name" value="RING/U-box"/>
    <property type="match status" value="1"/>
</dbReference>
<dbReference type="InterPro" id="IPR014729">
    <property type="entry name" value="Rossmann-like_a/b/a_fold"/>
</dbReference>
<evidence type="ECO:0000256" key="4">
    <source>
        <dbReference type="ARBA" id="ARBA00012483"/>
    </source>
</evidence>
<feature type="domain" description="U-box" evidence="15">
    <location>
        <begin position="721"/>
        <end position="792"/>
    </location>
</feature>
<evidence type="ECO:0000313" key="16">
    <source>
        <dbReference type="EMBL" id="CAH8385973.1"/>
    </source>
</evidence>
<comment type="caution">
    <text evidence="16">The sequence shown here is derived from an EMBL/GenBank/DDBJ whole genome shotgun (WGS) entry which is preliminary data.</text>
</comment>
<dbReference type="PROSITE" id="PS00108">
    <property type="entry name" value="PROTEIN_KINASE_ST"/>
    <property type="match status" value="1"/>
</dbReference>
<dbReference type="SMART" id="SM00504">
    <property type="entry name" value="Ubox"/>
    <property type="match status" value="1"/>
</dbReference>
<organism evidence="16 17">
    <name type="scientific">Eruca vesicaria subsp. sativa</name>
    <name type="common">Garden rocket</name>
    <name type="synonym">Eruca sativa</name>
    <dbReference type="NCBI Taxonomy" id="29727"/>
    <lineage>
        <taxon>Eukaryota</taxon>
        <taxon>Viridiplantae</taxon>
        <taxon>Streptophyta</taxon>
        <taxon>Embryophyta</taxon>
        <taxon>Tracheophyta</taxon>
        <taxon>Spermatophyta</taxon>
        <taxon>Magnoliopsida</taxon>
        <taxon>eudicotyledons</taxon>
        <taxon>Gunneridae</taxon>
        <taxon>Pentapetalae</taxon>
        <taxon>rosids</taxon>
        <taxon>malvids</taxon>
        <taxon>Brassicales</taxon>
        <taxon>Brassicaceae</taxon>
        <taxon>Brassiceae</taxon>
        <taxon>Eruca</taxon>
    </lineage>
</organism>
<dbReference type="Gene3D" id="1.10.510.10">
    <property type="entry name" value="Transferase(Phosphotransferase) domain 1"/>
    <property type="match status" value="1"/>
</dbReference>
<comment type="function">
    <text evidence="2">Functions as an E3 ubiquitin ligase.</text>
</comment>
<protein>
    <recommendedName>
        <fullName evidence="4">RING-type E3 ubiquitin transferase</fullName>
        <ecNumber evidence="4">2.3.2.27</ecNumber>
    </recommendedName>
</protein>
<dbReference type="Gene3D" id="3.40.50.620">
    <property type="entry name" value="HUPs"/>
    <property type="match status" value="1"/>
</dbReference>
<keyword evidence="5" id="KW-0723">Serine/threonine-protein kinase</keyword>
<evidence type="ECO:0000256" key="3">
    <source>
        <dbReference type="ARBA" id="ARBA00004906"/>
    </source>
</evidence>
<dbReference type="CDD" id="cd01989">
    <property type="entry name" value="USP_STK_Ubox_N"/>
    <property type="match status" value="1"/>
</dbReference>
<feature type="binding site" evidence="11">
    <location>
        <position position="466"/>
    </location>
    <ligand>
        <name>ATP</name>
        <dbReference type="ChEBI" id="CHEBI:30616"/>
    </ligand>
</feature>
<evidence type="ECO:0000256" key="11">
    <source>
        <dbReference type="PROSITE-ProRule" id="PRU10141"/>
    </source>
</evidence>
<feature type="coiled-coil region" evidence="12">
    <location>
        <begin position="320"/>
        <end position="347"/>
    </location>
</feature>
<dbReference type="AlphaFoldDB" id="A0ABC8LQ89"/>
<evidence type="ECO:0000256" key="7">
    <source>
        <dbReference type="ARBA" id="ARBA00022741"/>
    </source>
</evidence>
<keyword evidence="8" id="KW-0418">Kinase</keyword>
<feature type="compositionally biased region" description="Polar residues" evidence="13">
    <location>
        <begin position="289"/>
        <end position="299"/>
    </location>
</feature>
<keyword evidence="10 11" id="KW-0067">ATP-binding</keyword>
<dbReference type="Proteomes" id="UP001642260">
    <property type="component" value="Unassembled WGS sequence"/>
</dbReference>
<evidence type="ECO:0000313" key="17">
    <source>
        <dbReference type="Proteomes" id="UP001642260"/>
    </source>
</evidence>
<dbReference type="InterPro" id="IPR003613">
    <property type="entry name" value="Ubox_domain"/>
</dbReference>
<comment type="catalytic activity">
    <reaction evidence="1">
        <text>S-ubiquitinyl-[E2 ubiquitin-conjugating enzyme]-L-cysteine + [acceptor protein]-L-lysine = [E2 ubiquitin-conjugating enzyme]-L-cysteine + N(6)-ubiquitinyl-[acceptor protein]-L-lysine.</text>
        <dbReference type="EC" id="2.3.2.27"/>
    </reaction>
</comment>
<dbReference type="EC" id="2.3.2.27" evidence="4"/>
<evidence type="ECO:0000256" key="9">
    <source>
        <dbReference type="ARBA" id="ARBA00022786"/>
    </source>
</evidence>
<proteinExistence type="predicted"/>
<evidence type="ECO:0000256" key="8">
    <source>
        <dbReference type="ARBA" id="ARBA00022777"/>
    </source>
</evidence>
<dbReference type="PROSITE" id="PS00107">
    <property type="entry name" value="PROTEIN_KINASE_ATP"/>
    <property type="match status" value="1"/>
</dbReference>
<evidence type="ECO:0000256" key="5">
    <source>
        <dbReference type="ARBA" id="ARBA00022527"/>
    </source>
</evidence>
<evidence type="ECO:0000256" key="2">
    <source>
        <dbReference type="ARBA" id="ARBA00003861"/>
    </source>
</evidence>
<keyword evidence="6" id="KW-0808">Transferase</keyword>
<dbReference type="InterPro" id="IPR008271">
    <property type="entry name" value="Ser/Thr_kinase_AS"/>
</dbReference>
<sequence length="792" mass="88866">MDFFFKRSFLEPKPLLDQLPTKAGSDVASPSQSLTIAIAISGSSKSKNIVKWALNKFSSDKNVVFKLIHVHLKITSIPTPSGKIVSISEAPEDVAATYRRQVMDETKGALLKPYKKMCERKKVAVEIQVLESNSVAVAITREVSKHLISRLVIGRSSHRQYCTYRNRDVTAKIAAYVSNICTIYVVSKGVYIISKKSSSDAEMNETIIDSGSEISTDTSSCSSGPRQISAAMSNALKSKSLAMSGKRLQHLPTIVRGISVCMETSSVDSYDTTSMFSDAGEEVSKRSSPETSRTISWNPPRSCMPSNENVTQGEDYVTNNQDMFHEIRKLRDELRQAQGMYALAQVEALDASLKLNELHELHEFEEFSLKEHVTKGLEEKETQTSEQMRREAREVARRREADMKATSEAKEKDKSARVAPKLQYQEFSWEEIITATSSFSEDLKIGMGAYGDVYKCNLHHTIAAVKVLHSAESALSKQFDQELEILSKIRHPHLVLLLGACPEHGALVYEYMENGSLEDRLFQVNNTLPIPWFVRFRIAWEVASALVFLHKSKPTPIIHRDLKPANILLDHNFVSKVGDVGLSTMIQVNPLSTKFTMYKHTSPVGTLCYIDPEYQRTGMLSPKSDVYAFGMIILQLLTALPAIALTYKVETAMENNDGLIQILDKKAGDWPMEETRKLAALALYCTEIRAKDRPDLETQILPMLESLNKVAENMSSSGPKQPPTHFLCPLLKDVMHEPCVAADGYTYDRRAIEEWMADHRTSPVTNLPLQNINLLPNHTLYAAIVEWRRINH</sequence>
<dbReference type="Gene3D" id="3.30.200.20">
    <property type="entry name" value="Phosphorylase Kinase, domain 1"/>
    <property type="match status" value="1"/>
</dbReference>
<dbReference type="SUPFAM" id="SSF52402">
    <property type="entry name" value="Adenine nucleotide alpha hydrolases-like"/>
    <property type="match status" value="1"/>
</dbReference>
<dbReference type="InterPro" id="IPR017441">
    <property type="entry name" value="Protein_kinase_ATP_BS"/>
</dbReference>
<evidence type="ECO:0000256" key="13">
    <source>
        <dbReference type="SAM" id="MobiDB-lite"/>
    </source>
</evidence>
<dbReference type="CDD" id="cd16655">
    <property type="entry name" value="RING-Ubox_WDSUB1-like"/>
    <property type="match status" value="1"/>
</dbReference>
<dbReference type="EMBL" id="CAKOAT010691820">
    <property type="protein sequence ID" value="CAH8385973.1"/>
    <property type="molecule type" value="Genomic_DNA"/>
</dbReference>
<evidence type="ECO:0000256" key="6">
    <source>
        <dbReference type="ARBA" id="ARBA00022679"/>
    </source>
</evidence>
<dbReference type="Gene3D" id="3.30.40.10">
    <property type="entry name" value="Zinc/RING finger domain, C3HC4 (zinc finger)"/>
    <property type="match status" value="1"/>
</dbReference>
<dbReference type="GO" id="GO:0061630">
    <property type="term" value="F:ubiquitin protein ligase activity"/>
    <property type="evidence" value="ECO:0007669"/>
    <property type="project" value="UniProtKB-EC"/>
</dbReference>
<feature type="region of interest" description="Disordered" evidence="13">
    <location>
        <begin position="279"/>
        <end position="299"/>
    </location>
</feature>
<evidence type="ECO:0000256" key="10">
    <source>
        <dbReference type="ARBA" id="ARBA00022840"/>
    </source>
</evidence>
<keyword evidence="12" id="KW-0175">Coiled coil</keyword>
<evidence type="ECO:0000256" key="12">
    <source>
        <dbReference type="SAM" id="Coils"/>
    </source>
</evidence>
<dbReference type="InterPro" id="IPR013083">
    <property type="entry name" value="Znf_RING/FYVE/PHD"/>
</dbReference>